<dbReference type="RefSeq" id="WP_331847001.1">
    <property type="nucleotide sequence ID" value="NZ_JAZHPZ010000005.1"/>
</dbReference>
<keyword evidence="1 3" id="KW-0378">Hydrolase</keyword>
<evidence type="ECO:0000313" key="3">
    <source>
        <dbReference type="EMBL" id="MEF2966791.1"/>
    </source>
</evidence>
<name>A0ABU7VSS7_9BACL</name>
<gene>
    <name evidence="3" type="ORF">V3851_13195</name>
</gene>
<dbReference type="SUPFAM" id="SSF55545">
    <property type="entry name" value="beta-N-acetylhexosaminidase-like domain"/>
    <property type="match status" value="1"/>
</dbReference>
<dbReference type="Pfam" id="PF15979">
    <property type="entry name" value="Glyco_hydro_115"/>
    <property type="match status" value="1"/>
</dbReference>
<dbReference type="InterPro" id="IPR031924">
    <property type="entry name" value="GH115"/>
</dbReference>
<reference evidence="3 4" key="1">
    <citation type="submission" date="2024-02" db="EMBL/GenBank/DDBJ databases">
        <title>A nitrogen-fixing paenibacillus bacterium.</title>
        <authorList>
            <person name="Zhang W.L."/>
            <person name="Chen S.F."/>
        </authorList>
    </citation>
    <scope>NUCLEOTIDE SEQUENCE [LARGE SCALE GENOMIC DNA]</scope>
    <source>
        <strain evidence="3 4">M1</strain>
    </source>
</reference>
<dbReference type="InterPro" id="IPR041437">
    <property type="entry name" value="GH115_C"/>
</dbReference>
<feature type="domain" description="Gylcosyl hydrolase 115 C-terminal" evidence="2">
    <location>
        <begin position="823"/>
        <end position="999"/>
    </location>
</feature>
<comment type="caution">
    <text evidence="3">The sequence shown here is derived from an EMBL/GenBank/DDBJ whole genome shotgun (WGS) entry which is preliminary data.</text>
</comment>
<sequence length="1243" mass="137922">MFRQNYIQTVPNENSQEFLFPLFHEGAVADLFVADEDFEGVRRAAADLRKDICRVTGVRPCLSGDSAGLAGHAVLIGTIGQSPLIDRLIAEGRLSAGQIKGKWESFVIQTVAEPMEGVDSALVIAGSDKRGTIFGIYDVSESIGVSPWYWWADVPQQRKEALYVIPGTYIQGEPSVKYRGIFLNDEGPSLMAWVRSNYRDFTHEFYENVYELLLRLKANFLWPAMWDNTFFEDDPLNAEVADRYGIVIGTSHHEPMHRPHGDWKKHRQGAWDYSINDKVLYDFWEEGIRRSRDYEGIITLGMRGDGDEEMGGELSFAEKIALLERIVADQRSIIAEQTGKPAAEVPQLWALYKEVQDYYDHGMRVPDDITLLWSDDNHGNLRRVPTEEERSRSGGAGIYYHLDYVGGPRSYKWINTVPVPKIWEQMNKAYEYGADRIWILNVGDLKPMEFPLEYFLRLAWNISDFSRENAREYSVWWAERQFGASQAEAVAELIGVYTKYNGRIKPELLNSAALYSLTDYREAETAITELKHAVRKAQQLYEELPEAMRDAFFQLVLYPVQGSVQVLELHLRAARSRLYAGQGRTMANVEAREARLLFEADRELTLHYNKLLAEGKWNHMMDQTHIGYTYWNQPPENVMPETGLVPEPEGAEMGVAVEGSEEVWPGAATECTLPLLDAFNRGTRYIEVFNKRTQPFEFKVEADVPWIKLSAAEGTVVRQRRIEVEIDWAAVPECDTANGEQLTVERRNRPGLTDADGKPDWEVSKGLQHFDRQDDKGRSTREWFTVGPCVVGRIAVHGPDGSEVMIKVPVYRPASSWPADFTGHVEIGGVVSIEAEHYQVMQASANGAAWERIDGYGRTLSSMAVFPVTVPSAPQPDLSCSPSLEYPVYLSSSGVAAVKLYLAPSLDFVPGGGVRIGVSLDDGPVEIADAIIHTPDGGFHEKDWELTVVYNTRTAAAALEVDHPGVHTLRIWMVDPTAVLQKIVIDFGGVKPSLLGPPESFRIGPPEAAKTPVPEGAVADAASDPFPVPGVISGPGAAGEPFDVFVRTGGLYTLELAAIVKPGDSPLLRVFSGERDLTGPLRLRHAEAEHGSLRYVAEGVPLSAGRHTLRLAAEGCRSVQQELRLALTRPDRLAVRPSLRRSLGSDLPLTAQIGLLGGTVAACRYALTVSLYAGDGDGLGRLLGSAALSGIVPRGGDEVQRVCFGDGSAPGDAAAPSMRRAYRLKLALSYDGHTREYWSNWII</sequence>
<evidence type="ECO:0000256" key="1">
    <source>
        <dbReference type="ARBA" id="ARBA00022801"/>
    </source>
</evidence>
<accession>A0ABU7VSS7</accession>
<dbReference type="InterPro" id="IPR042301">
    <property type="entry name" value="GH115_sf"/>
</dbReference>
<evidence type="ECO:0000259" key="2">
    <source>
        <dbReference type="Pfam" id="PF17829"/>
    </source>
</evidence>
<dbReference type="Proteomes" id="UP001306950">
    <property type="component" value="Unassembled WGS sequence"/>
</dbReference>
<organism evidence="3 4">
    <name type="scientific">Paenibacillus haidiansis</name>
    <dbReference type="NCBI Taxonomy" id="1574488"/>
    <lineage>
        <taxon>Bacteria</taxon>
        <taxon>Bacillati</taxon>
        <taxon>Bacillota</taxon>
        <taxon>Bacilli</taxon>
        <taxon>Bacillales</taxon>
        <taxon>Paenibacillaceae</taxon>
        <taxon>Paenibacillus</taxon>
    </lineage>
</organism>
<dbReference type="Gene3D" id="1.20.58.2150">
    <property type="match status" value="1"/>
</dbReference>
<protein>
    <submittedName>
        <fullName evidence="3">Glycosyl hydrolase 115 family protein</fullName>
    </submittedName>
</protein>
<dbReference type="GO" id="GO:0016787">
    <property type="term" value="F:hydrolase activity"/>
    <property type="evidence" value="ECO:0007669"/>
    <property type="project" value="UniProtKB-KW"/>
</dbReference>
<dbReference type="InterPro" id="IPR029018">
    <property type="entry name" value="Hex-like_dom2"/>
</dbReference>
<dbReference type="PANTHER" id="PTHR37842">
    <property type="match status" value="1"/>
</dbReference>
<dbReference type="EMBL" id="JAZHPZ010000005">
    <property type="protein sequence ID" value="MEF2966791.1"/>
    <property type="molecule type" value="Genomic_DNA"/>
</dbReference>
<dbReference type="Pfam" id="PF17829">
    <property type="entry name" value="GH115_C"/>
    <property type="match status" value="1"/>
</dbReference>
<dbReference type="Gene3D" id="3.20.20.520">
    <property type="entry name" value="Glycosyl hydrolase family 115"/>
    <property type="match status" value="1"/>
</dbReference>
<dbReference type="PANTHER" id="PTHR37842:SF2">
    <property type="entry name" value="GYLCOSYL HYDROLASE 115 C-TERMINAL DOMAIN-CONTAINING PROTEIN"/>
    <property type="match status" value="1"/>
</dbReference>
<proteinExistence type="predicted"/>
<dbReference type="Gene3D" id="2.60.120.1620">
    <property type="match status" value="1"/>
</dbReference>
<evidence type="ECO:0000313" key="4">
    <source>
        <dbReference type="Proteomes" id="UP001306950"/>
    </source>
</evidence>
<dbReference type="Gene3D" id="3.30.379.10">
    <property type="entry name" value="Chitobiase/beta-hexosaminidase domain 2-like"/>
    <property type="match status" value="1"/>
</dbReference>
<keyword evidence="4" id="KW-1185">Reference proteome</keyword>